<dbReference type="GO" id="GO:0001228">
    <property type="term" value="F:DNA-binding transcription activator activity, RNA polymerase II-specific"/>
    <property type="evidence" value="ECO:0007669"/>
    <property type="project" value="TreeGrafter"/>
</dbReference>
<dbReference type="PROSITE" id="PS50217">
    <property type="entry name" value="BZIP"/>
    <property type="match status" value="1"/>
</dbReference>
<evidence type="ECO:0000256" key="5">
    <source>
        <dbReference type="ARBA" id="ARBA00023163"/>
    </source>
</evidence>
<comment type="subcellular location">
    <subcellularLocation>
        <location evidence="1">Nucleus</location>
    </subcellularLocation>
</comment>
<evidence type="ECO:0000259" key="8">
    <source>
        <dbReference type="PROSITE" id="PS50217"/>
    </source>
</evidence>
<proteinExistence type="inferred from homology"/>
<dbReference type="SUPFAM" id="SSF57959">
    <property type="entry name" value="Leucine zipper domain"/>
    <property type="match status" value="1"/>
</dbReference>
<dbReference type="Pfam" id="PF00170">
    <property type="entry name" value="bZIP_1"/>
    <property type="match status" value="1"/>
</dbReference>
<evidence type="ECO:0000256" key="1">
    <source>
        <dbReference type="ARBA" id="ARBA00004123"/>
    </source>
</evidence>
<evidence type="ECO:0000256" key="3">
    <source>
        <dbReference type="ARBA" id="ARBA00023015"/>
    </source>
</evidence>
<dbReference type="InterPro" id="IPR046347">
    <property type="entry name" value="bZIP_sf"/>
</dbReference>
<gene>
    <name evidence="9" type="ORF">LOTGIDRAFT_228997</name>
</gene>
<dbReference type="CTD" id="20247863"/>
<dbReference type="Gene3D" id="1.20.5.170">
    <property type="match status" value="1"/>
</dbReference>
<name>V3ZXF7_LOTGI</name>
<keyword evidence="5" id="KW-0804">Transcription</keyword>
<evidence type="ECO:0000313" key="9">
    <source>
        <dbReference type="EMBL" id="ESO89067.1"/>
    </source>
</evidence>
<feature type="region of interest" description="Disordered" evidence="7">
    <location>
        <begin position="181"/>
        <end position="260"/>
    </location>
</feature>
<dbReference type="GeneID" id="20247863"/>
<keyword evidence="3" id="KW-0805">Transcription regulation</keyword>
<dbReference type="SMART" id="SM00338">
    <property type="entry name" value="BRLZ"/>
    <property type="match status" value="1"/>
</dbReference>
<dbReference type="KEGG" id="lgi:LOTGIDRAFT_228997"/>
<dbReference type="GO" id="GO:0000977">
    <property type="term" value="F:RNA polymerase II transcription regulatory region sequence-specific DNA binding"/>
    <property type="evidence" value="ECO:0007669"/>
    <property type="project" value="TreeGrafter"/>
</dbReference>
<evidence type="ECO:0000256" key="2">
    <source>
        <dbReference type="ARBA" id="ARBA00007163"/>
    </source>
</evidence>
<feature type="compositionally biased region" description="Low complexity" evidence="7">
    <location>
        <begin position="190"/>
        <end position="221"/>
    </location>
</feature>
<dbReference type="FunFam" id="1.20.5.170:FF:000021">
    <property type="entry name" value="Cyclic AMP-dependent transcription factor ATF-4"/>
    <property type="match status" value="1"/>
</dbReference>
<dbReference type="CDD" id="cd14692">
    <property type="entry name" value="bZIP_ATF4"/>
    <property type="match status" value="1"/>
</dbReference>
<feature type="region of interest" description="Disordered" evidence="7">
    <location>
        <begin position="278"/>
        <end position="298"/>
    </location>
</feature>
<feature type="domain" description="BZIP" evidence="8">
    <location>
        <begin position="270"/>
        <end position="333"/>
    </location>
</feature>
<dbReference type="OrthoDB" id="5847285at2759"/>
<reference evidence="9 10" key="1">
    <citation type="journal article" date="2013" name="Nature">
        <title>Insights into bilaterian evolution from three spiralian genomes.</title>
        <authorList>
            <person name="Simakov O."/>
            <person name="Marletaz F."/>
            <person name="Cho S.J."/>
            <person name="Edsinger-Gonzales E."/>
            <person name="Havlak P."/>
            <person name="Hellsten U."/>
            <person name="Kuo D.H."/>
            <person name="Larsson T."/>
            <person name="Lv J."/>
            <person name="Arendt D."/>
            <person name="Savage R."/>
            <person name="Osoegawa K."/>
            <person name="de Jong P."/>
            <person name="Grimwood J."/>
            <person name="Chapman J.A."/>
            <person name="Shapiro H."/>
            <person name="Aerts A."/>
            <person name="Otillar R.P."/>
            <person name="Terry A.Y."/>
            <person name="Boore J.L."/>
            <person name="Grigoriev I.V."/>
            <person name="Lindberg D.R."/>
            <person name="Seaver E.C."/>
            <person name="Weisblat D.A."/>
            <person name="Putnam N.H."/>
            <person name="Rokhsar D.S."/>
        </authorList>
    </citation>
    <scope>NUCLEOTIDE SEQUENCE [LARGE SCALE GENOMIC DNA]</scope>
</reference>
<dbReference type="HOGENOM" id="CLU_795211_0_0_1"/>
<dbReference type="Proteomes" id="UP000030746">
    <property type="component" value="Unassembled WGS sequence"/>
</dbReference>
<dbReference type="PANTHER" id="PTHR13044:SF14">
    <property type="entry name" value="CRYPTOCEPHAL, ISOFORM A"/>
    <property type="match status" value="1"/>
</dbReference>
<dbReference type="InterPro" id="IPR004827">
    <property type="entry name" value="bZIP"/>
</dbReference>
<evidence type="ECO:0000256" key="6">
    <source>
        <dbReference type="ARBA" id="ARBA00023242"/>
    </source>
</evidence>
<dbReference type="GO" id="GO:0005634">
    <property type="term" value="C:nucleus"/>
    <property type="evidence" value="ECO:0007669"/>
    <property type="project" value="UniProtKB-SubCell"/>
</dbReference>
<dbReference type="EMBL" id="KB202619">
    <property type="protein sequence ID" value="ESO89067.1"/>
    <property type="molecule type" value="Genomic_DNA"/>
</dbReference>
<keyword evidence="6" id="KW-0539">Nucleus</keyword>
<evidence type="ECO:0000313" key="10">
    <source>
        <dbReference type="Proteomes" id="UP000030746"/>
    </source>
</evidence>
<protein>
    <recommendedName>
        <fullName evidence="8">BZIP domain-containing protein</fullName>
    </recommendedName>
</protein>
<dbReference type="RefSeq" id="XP_009060110.1">
    <property type="nucleotide sequence ID" value="XM_009061862.1"/>
</dbReference>
<dbReference type="PROSITE" id="PS00036">
    <property type="entry name" value="BZIP_BASIC"/>
    <property type="match status" value="1"/>
</dbReference>
<dbReference type="OMA" id="CDEWMEN"/>
<evidence type="ECO:0000256" key="7">
    <source>
        <dbReference type="SAM" id="MobiDB-lite"/>
    </source>
</evidence>
<organism evidence="9 10">
    <name type="scientific">Lottia gigantea</name>
    <name type="common">Giant owl limpet</name>
    <dbReference type="NCBI Taxonomy" id="225164"/>
    <lineage>
        <taxon>Eukaryota</taxon>
        <taxon>Metazoa</taxon>
        <taxon>Spiralia</taxon>
        <taxon>Lophotrochozoa</taxon>
        <taxon>Mollusca</taxon>
        <taxon>Gastropoda</taxon>
        <taxon>Patellogastropoda</taxon>
        <taxon>Lottioidea</taxon>
        <taxon>Lottiidae</taxon>
        <taxon>Lottia</taxon>
    </lineage>
</organism>
<dbReference type="AlphaFoldDB" id="V3ZXF7"/>
<dbReference type="PANTHER" id="PTHR13044">
    <property type="entry name" value="ACTIVATING TRANSCRIPTION FACTOR ATF 4/5"/>
    <property type="match status" value="1"/>
</dbReference>
<accession>V3ZXF7</accession>
<keyword evidence="10" id="KW-1185">Reference proteome</keyword>
<comment type="similarity">
    <text evidence="2">Belongs to the bZIP family.</text>
</comment>
<dbReference type="STRING" id="225164.V3ZXF7"/>
<sequence length="349" mass="38407">MSVQEMEDFTSLMEGWGDGLMTLSDDLGSGVYSSVKDENQNTSTGIFEDVLEAPSIDPFAESWMEQTSLSQMLEELTGMAMETMPVPVAPVIEEKVEVAADVDCSVLTDFGLGQDEFELLQQLVEKATEMDSNSSYIPLSEQTTDNIPGESTIQVAPVISLDDSGIGSMDSFLDHTTTVDTADMDDNTLSQSSISDVESILSSSPSSPSSSISSSDCSTNSELYKLMTQPCHKRYSTPRSSPYSSPSTSNKKSKAKSVLTDSDSLESQFLSKKERKKLQNKNAAIRYRQKKKAEADDIKLEEDQLQDKNDKLQDKVDELQREIAYMKNLMTEVYKARGSVKLTKVTIAS</sequence>
<evidence type="ECO:0000256" key="4">
    <source>
        <dbReference type="ARBA" id="ARBA00023125"/>
    </source>
</evidence>
<keyword evidence="4" id="KW-0238">DNA-binding</keyword>
<feature type="compositionally biased region" description="Low complexity" evidence="7">
    <location>
        <begin position="237"/>
        <end position="250"/>
    </location>
</feature>